<evidence type="ECO:0000256" key="5">
    <source>
        <dbReference type="ARBA" id="ARBA00023002"/>
    </source>
</evidence>
<dbReference type="PROSITE" id="PS00862">
    <property type="entry name" value="OX2_COVAL_FAD"/>
    <property type="match status" value="1"/>
</dbReference>
<dbReference type="PROSITE" id="PS51387">
    <property type="entry name" value="FAD_PCMH"/>
    <property type="match status" value="1"/>
</dbReference>
<gene>
    <name evidence="7" type="ORF">N5A92_04750</name>
</gene>
<keyword evidence="8" id="KW-1185">Reference proteome</keyword>
<dbReference type="EMBL" id="JAOCZP010000001">
    <property type="protein sequence ID" value="MCT7374340.1"/>
    <property type="molecule type" value="Genomic_DNA"/>
</dbReference>
<dbReference type="Pfam" id="PF01565">
    <property type="entry name" value="FAD_binding_4"/>
    <property type="match status" value="1"/>
</dbReference>
<evidence type="ECO:0000313" key="8">
    <source>
        <dbReference type="Proteomes" id="UP001320831"/>
    </source>
</evidence>
<keyword evidence="3" id="KW-0285">Flavoprotein</keyword>
<dbReference type="Proteomes" id="UP001320831">
    <property type="component" value="Unassembled WGS sequence"/>
</dbReference>
<dbReference type="InterPro" id="IPR016169">
    <property type="entry name" value="FAD-bd_PCMH_sub2"/>
</dbReference>
<dbReference type="InterPro" id="IPR036318">
    <property type="entry name" value="FAD-bd_PCMH-like_sf"/>
</dbReference>
<dbReference type="SUPFAM" id="SSF56176">
    <property type="entry name" value="FAD-binding/transporter-associated domain-like"/>
    <property type="match status" value="1"/>
</dbReference>
<dbReference type="Gene3D" id="3.30.465.10">
    <property type="match status" value="1"/>
</dbReference>
<comment type="caution">
    <text evidence="7">The sequence shown here is derived from an EMBL/GenBank/DDBJ whole genome shotgun (WGS) entry which is preliminary data.</text>
</comment>
<evidence type="ECO:0000313" key="7">
    <source>
        <dbReference type="EMBL" id="MCT7374340.1"/>
    </source>
</evidence>
<evidence type="ECO:0000256" key="2">
    <source>
        <dbReference type="ARBA" id="ARBA00005466"/>
    </source>
</evidence>
<comment type="similarity">
    <text evidence="2">Belongs to the oxygen-dependent FAD-linked oxidoreductase family.</text>
</comment>
<dbReference type="Gene3D" id="3.30.43.10">
    <property type="entry name" value="Uridine Diphospho-n-acetylenolpyruvylglucosamine Reductase, domain 2"/>
    <property type="match status" value="1"/>
</dbReference>
<dbReference type="InterPro" id="IPR006093">
    <property type="entry name" value="Oxy_OxRdtase_FAD_BS"/>
</dbReference>
<dbReference type="PANTHER" id="PTHR42973:SF39">
    <property type="entry name" value="FAD-BINDING PCMH-TYPE DOMAIN-CONTAINING PROTEIN"/>
    <property type="match status" value="1"/>
</dbReference>
<dbReference type="Gene3D" id="3.40.462.20">
    <property type="match status" value="1"/>
</dbReference>
<evidence type="ECO:0000256" key="1">
    <source>
        <dbReference type="ARBA" id="ARBA00001974"/>
    </source>
</evidence>
<accession>A0ABT2LII9</accession>
<dbReference type="SUPFAM" id="SSF55103">
    <property type="entry name" value="FAD-linked oxidases, C-terminal domain"/>
    <property type="match status" value="1"/>
</dbReference>
<dbReference type="PANTHER" id="PTHR42973">
    <property type="entry name" value="BINDING OXIDOREDUCTASE, PUTATIVE (AFU_ORTHOLOGUE AFUA_1G17690)-RELATED"/>
    <property type="match status" value="1"/>
</dbReference>
<evidence type="ECO:0000256" key="4">
    <source>
        <dbReference type="ARBA" id="ARBA00022827"/>
    </source>
</evidence>
<evidence type="ECO:0000259" key="6">
    <source>
        <dbReference type="PROSITE" id="PS51387"/>
    </source>
</evidence>
<proteinExistence type="inferred from homology"/>
<dbReference type="InterPro" id="IPR006094">
    <property type="entry name" value="Oxid_FAD_bind_N"/>
</dbReference>
<dbReference type="Pfam" id="PF08031">
    <property type="entry name" value="BBE"/>
    <property type="match status" value="1"/>
</dbReference>
<dbReference type="InterPro" id="IPR016166">
    <property type="entry name" value="FAD-bd_PCMH"/>
</dbReference>
<evidence type="ECO:0000256" key="3">
    <source>
        <dbReference type="ARBA" id="ARBA00022630"/>
    </source>
</evidence>
<organism evidence="7 8">
    <name type="scientific">Chelativorans salis</name>
    <dbReference type="NCBI Taxonomy" id="2978478"/>
    <lineage>
        <taxon>Bacteria</taxon>
        <taxon>Pseudomonadati</taxon>
        <taxon>Pseudomonadota</taxon>
        <taxon>Alphaproteobacteria</taxon>
        <taxon>Hyphomicrobiales</taxon>
        <taxon>Phyllobacteriaceae</taxon>
        <taxon>Chelativorans</taxon>
    </lineage>
</organism>
<feature type="domain" description="FAD-binding PCMH-type" evidence="6">
    <location>
        <begin position="44"/>
        <end position="213"/>
    </location>
</feature>
<keyword evidence="4" id="KW-0274">FAD</keyword>
<dbReference type="InterPro" id="IPR016167">
    <property type="entry name" value="FAD-bd_PCMH_sub1"/>
</dbReference>
<dbReference type="RefSeq" id="WP_260900721.1">
    <property type="nucleotide sequence ID" value="NZ_JAOCZP010000001.1"/>
</dbReference>
<keyword evidence="5" id="KW-0560">Oxidoreductase</keyword>
<dbReference type="InterPro" id="IPR016164">
    <property type="entry name" value="FAD-linked_Oxase-like_C"/>
</dbReference>
<dbReference type="InterPro" id="IPR050416">
    <property type="entry name" value="FAD-linked_Oxidoreductase"/>
</dbReference>
<dbReference type="InterPro" id="IPR012951">
    <property type="entry name" value="BBE"/>
</dbReference>
<sequence>MERADIATLAGPDWDALDATITGRVVRPGSPDYDLTCKSQIARFDAVRPQAVVFCNSLEDVAAAIAFARRHAIPMAPRSGGHCFAGHSSSEGMVIDVTLMSAVTVSDGLATIGAGARLDNVYDRLLEHGLTIPAGSCPTVGIAGLTLGGGLGILGRTYGLTCDSLVAAQVVLADGRIVTCDERREPDLFWALRGAGARNFGIVTELVFRPMAPPSATGFQTFWPLSRVADLVFAWQQWSLNAPDALAASLVLTAGGDPAGPPVLKVFGAMLGTEAETLDLLDELANNVGVKPTSTFARSMTYREAKRYLASLGESEFAKEPTGAGHAYNKSEFFRTTIPKDAVAALVEHLTTDRIEGQSRELDFNPWGGAYNRVDETATAFVHRNEIFLLKHTAAVAAEASADERKTTQQWLDRSWELARPWGTGRAYQNFPDPDLADFETAYYGSNRERLVDVKRKYDPENFFRFNQSIGRG</sequence>
<reference evidence="7 8" key="1">
    <citation type="submission" date="2022-09" db="EMBL/GenBank/DDBJ databases">
        <title>Chelativorans salina sp. nov., a novel slightly halophilic bacterium isolated from a saline lake sediment enrichment.</title>
        <authorList>
            <person name="Gao L."/>
            <person name="Fang B.-Z."/>
            <person name="Li W.-J."/>
        </authorList>
    </citation>
    <scope>NUCLEOTIDE SEQUENCE [LARGE SCALE GENOMIC DNA]</scope>
    <source>
        <strain evidence="7 8">EGI FJ00035</strain>
    </source>
</reference>
<comment type="cofactor">
    <cofactor evidence="1">
        <name>FAD</name>
        <dbReference type="ChEBI" id="CHEBI:57692"/>
    </cofactor>
</comment>
<protein>
    <submittedName>
        <fullName evidence="7">FAD-binding oxidoreductase</fullName>
    </submittedName>
</protein>
<name>A0ABT2LII9_9HYPH</name>